<keyword evidence="3 6" id="KW-0479">Metal-binding</keyword>
<dbReference type="Pfam" id="PF00459">
    <property type="entry name" value="Inositol_P"/>
    <property type="match status" value="1"/>
</dbReference>
<dbReference type="PROSITE" id="PS00629">
    <property type="entry name" value="IMP_1"/>
    <property type="match status" value="1"/>
</dbReference>
<feature type="binding site" evidence="6">
    <location>
        <position position="335"/>
    </location>
    <ligand>
        <name>Mg(2+)</name>
        <dbReference type="ChEBI" id="CHEBI:18420"/>
        <label>1</label>
        <note>catalytic</note>
    </ligand>
</feature>
<gene>
    <name evidence="8" type="ORF">CEUR00632_LOCUS20391</name>
</gene>
<reference evidence="8" key="1">
    <citation type="submission" date="2021-01" db="EMBL/GenBank/DDBJ databases">
        <authorList>
            <person name="Corre E."/>
            <person name="Pelletier E."/>
            <person name="Niang G."/>
            <person name="Scheremetjew M."/>
            <person name="Finn R."/>
            <person name="Kale V."/>
            <person name="Holt S."/>
            <person name="Cochrane G."/>
            <person name="Meng A."/>
            <person name="Brown T."/>
            <person name="Cohen L."/>
        </authorList>
    </citation>
    <scope>NUCLEOTIDE SEQUENCE</scope>
    <source>
        <strain evidence="8">CCMP219</strain>
    </source>
</reference>
<dbReference type="Gene3D" id="3.30.540.10">
    <property type="entry name" value="Fructose-1,6-Bisphosphatase, subunit A, domain 1"/>
    <property type="match status" value="1"/>
</dbReference>
<dbReference type="PROSITE" id="PS00630">
    <property type="entry name" value="IMP_2"/>
    <property type="match status" value="1"/>
</dbReference>
<evidence type="ECO:0000256" key="2">
    <source>
        <dbReference type="ARBA" id="ARBA00009759"/>
    </source>
</evidence>
<evidence type="ECO:0000313" key="8">
    <source>
        <dbReference type="EMBL" id="CAD8309836.1"/>
    </source>
</evidence>
<dbReference type="FunFam" id="3.30.540.10:FF:000003">
    <property type="entry name" value="Inositol-1-monophosphatase"/>
    <property type="match status" value="1"/>
</dbReference>
<evidence type="ECO:0000256" key="5">
    <source>
        <dbReference type="ARBA" id="ARBA00022842"/>
    </source>
</evidence>
<dbReference type="EMBL" id="HBEC01043774">
    <property type="protein sequence ID" value="CAD8309836.1"/>
    <property type="molecule type" value="Transcribed_RNA"/>
</dbReference>
<keyword evidence="5 6" id="KW-0460">Magnesium</keyword>
<dbReference type="PANTHER" id="PTHR20854:SF17">
    <property type="entry name" value="PHOSPHATASE IMPL1, CHLOROPLASTIC"/>
    <property type="match status" value="1"/>
</dbReference>
<feature type="binding site" evidence="6">
    <location>
        <position position="185"/>
    </location>
    <ligand>
        <name>Mg(2+)</name>
        <dbReference type="ChEBI" id="CHEBI:18420"/>
        <label>1</label>
        <note>catalytic</note>
    </ligand>
</feature>
<comment type="similarity">
    <text evidence="2">Belongs to the inositol monophosphatase superfamily.</text>
</comment>
<sequence>MVSEHRLPAHPRTRHSRPHPAAPRQPHHHCILRPRPVPQQATANTLPRQVSRPQHPPPASVCVRPLRNAMKLRISPPHGRLGGLATVRAASMAPRVVGGRAAAKGRTPAVCCAASSAKVPNARLLEVARHAADVGAQVVMAAADKPKNLARKEGTDIVTETDKAAEVAIVDAILKAFPDHAVLGEEGGMSGNPASEYLWCIDPLDGTVNFAHGYPGFNVSVGVLRHATAVAGCVIEFVGAPGDWRMRKYYACRNGGAMRDGKPISVSGTKELRDAVVATELSWYPKQWPFFQRLHTEFTQRVRGTRMCGAAAANLCHLAEGMVDAYWQFNLKPWDAAAGVVIAEEAGARLATANGTAYSVFDRSIVATNDAVFEKVLEVTGPLMEEMHDAGVAVPPFKVAGYSVKTGAQLE</sequence>
<evidence type="ECO:0000256" key="3">
    <source>
        <dbReference type="ARBA" id="ARBA00022723"/>
    </source>
</evidence>
<accession>A0A7R9VZZ8</accession>
<dbReference type="InterPro" id="IPR020550">
    <property type="entry name" value="Inositol_monophosphatase_CS"/>
</dbReference>
<feature type="binding site" evidence="6">
    <location>
        <position position="202"/>
    </location>
    <ligand>
        <name>Mg(2+)</name>
        <dbReference type="ChEBI" id="CHEBI:18420"/>
        <label>1</label>
        <note>catalytic</note>
    </ligand>
</feature>
<proteinExistence type="inferred from homology"/>
<protein>
    <recommendedName>
        <fullName evidence="9">Inositol-phosphate phosphatase</fullName>
    </recommendedName>
</protein>
<dbReference type="GO" id="GO:0006020">
    <property type="term" value="P:inositol metabolic process"/>
    <property type="evidence" value="ECO:0007669"/>
    <property type="project" value="TreeGrafter"/>
</dbReference>
<dbReference type="CDD" id="cd01639">
    <property type="entry name" value="IMPase"/>
    <property type="match status" value="1"/>
</dbReference>
<dbReference type="PANTHER" id="PTHR20854">
    <property type="entry name" value="INOSITOL MONOPHOSPHATASE"/>
    <property type="match status" value="1"/>
</dbReference>
<dbReference type="AlphaFoldDB" id="A0A7R9VZZ8"/>
<dbReference type="GO" id="GO:0008934">
    <property type="term" value="F:inositol monophosphate 1-phosphatase activity"/>
    <property type="evidence" value="ECO:0007669"/>
    <property type="project" value="InterPro"/>
</dbReference>
<evidence type="ECO:0008006" key="9">
    <source>
        <dbReference type="Google" id="ProtNLM"/>
    </source>
</evidence>
<dbReference type="GO" id="GO:0046872">
    <property type="term" value="F:metal ion binding"/>
    <property type="evidence" value="ECO:0007669"/>
    <property type="project" value="UniProtKB-KW"/>
</dbReference>
<dbReference type="InterPro" id="IPR033942">
    <property type="entry name" value="IMPase"/>
</dbReference>
<evidence type="ECO:0000256" key="4">
    <source>
        <dbReference type="ARBA" id="ARBA00022801"/>
    </source>
</evidence>
<dbReference type="Gene3D" id="3.40.190.80">
    <property type="match status" value="1"/>
</dbReference>
<dbReference type="SUPFAM" id="SSF56655">
    <property type="entry name" value="Carbohydrate phosphatase"/>
    <property type="match status" value="1"/>
</dbReference>
<keyword evidence="4" id="KW-0378">Hydrolase</keyword>
<feature type="compositionally biased region" description="Basic residues" evidence="7">
    <location>
        <begin position="8"/>
        <end position="18"/>
    </location>
</feature>
<dbReference type="InterPro" id="IPR020583">
    <property type="entry name" value="Inositol_monoP_metal-BS"/>
</dbReference>
<organism evidence="8">
    <name type="scientific">Chlamydomonas euryale</name>
    <dbReference type="NCBI Taxonomy" id="1486919"/>
    <lineage>
        <taxon>Eukaryota</taxon>
        <taxon>Viridiplantae</taxon>
        <taxon>Chlorophyta</taxon>
        <taxon>core chlorophytes</taxon>
        <taxon>Chlorophyceae</taxon>
        <taxon>CS clade</taxon>
        <taxon>Chlamydomonadales</taxon>
        <taxon>Chlamydomonadaceae</taxon>
        <taxon>Chlamydomonas</taxon>
    </lineage>
</organism>
<evidence type="ECO:0000256" key="1">
    <source>
        <dbReference type="ARBA" id="ARBA00001946"/>
    </source>
</evidence>
<dbReference type="InterPro" id="IPR000760">
    <property type="entry name" value="Inositol_monophosphatase-like"/>
</dbReference>
<name>A0A7R9VZZ8_9CHLO</name>
<evidence type="ECO:0000256" key="7">
    <source>
        <dbReference type="SAM" id="MobiDB-lite"/>
    </source>
</evidence>
<dbReference type="GO" id="GO:0007165">
    <property type="term" value="P:signal transduction"/>
    <property type="evidence" value="ECO:0007669"/>
    <property type="project" value="TreeGrafter"/>
</dbReference>
<feature type="binding site" evidence="6">
    <location>
        <position position="204"/>
    </location>
    <ligand>
        <name>Mg(2+)</name>
        <dbReference type="ChEBI" id="CHEBI:18420"/>
        <label>1</label>
        <note>catalytic</note>
    </ligand>
</feature>
<feature type="binding site" evidence="6">
    <location>
        <position position="205"/>
    </location>
    <ligand>
        <name>Mg(2+)</name>
        <dbReference type="ChEBI" id="CHEBI:18420"/>
        <label>1</label>
        <note>catalytic</note>
    </ligand>
</feature>
<comment type="cofactor">
    <cofactor evidence="1 6">
        <name>Mg(2+)</name>
        <dbReference type="ChEBI" id="CHEBI:18420"/>
    </cofactor>
</comment>
<feature type="region of interest" description="Disordered" evidence="7">
    <location>
        <begin position="1"/>
        <end position="31"/>
    </location>
</feature>
<evidence type="ECO:0000256" key="6">
    <source>
        <dbReference type="PIRSR" id="PIRSR600760-2"/>
    </source>
</evidence>
<dbReference type="PRINTS" id="PR00377">
    <property type="entry name" value="IMPHPHTASES"/>
</dbReference>
<dbReference type="GO" id="GO:0046854">
    <property type="term" value="P:phosphatidylinositol phosphate biosynthetic process"/>
    <property type="evidence" value="ECO:0007669"/>
    <property type="project" value="InterPro"/>
</dbReference>